<evidence type="ECO:0000256" key="11">
    <source>
        <dbReference type="RuleBase" id="RU364063"/>
    </source>
</evidence>
<dbReference type="Gene3D" id="1.10.8.60">
    <property type="match status" value="1"/>
</dbReference>
<dbReference type="AlphaFoldDB" id="A0A4Q7DMZ1"/>
<dbReference type="EMBL" id="SCFB01000005">
    <property type="protein sequence ID" value="RZI46216.1"/>
    <property type="molecule type" value="Genomic_DNA"/>
</dbReference>
<proteinExistence type="inferred from homology"/>
<dbReference type="Pfam" id="PF13177">
    <property type="entry name" value="DNA_pol3_delta2"/>
    <property type="match status" value="1"/>
</dbReference>
<dbReference type="SUPFAM" id="SSF52540">
    <property type="entry name" value="P-loop containing nucleoside triphosphate hydrolases"/>
    <property type="match status" value="1"/>
</dbReference>
<dbReference type="InterPro" id="IPR027417">
    <property type="entry name" value="P-loop_NTPase"/>
</dbReference>
<dbReference type="GO" id="GO:0003887">
    <property type="term" value="F:DNA-directed DNA polymerase activity"/>
    <property type="evidence" value="ECO:0007669"/>
    <property type="project" value="UniProtKB-KW"/>
</dbReference>
<dbReference type="Gene3D" id="3.40.50.300">
    <property type="entry name" value="P-loop containing nucleotide triphosphate hydrolases"/>
    <property type="match status" value="1"/>
</dbReference>
<dbReference type="InterPro" id="IPR050238">
    <property type="entry name" value="DNA_Rep/Repair_Clamp_Loader"/>
</dbReference>
<evidence type="ECO:0000256" key="2">
    <source>
        <dbReference type="ARBA" id="ARBA00022679"/>
    </source>
</evidence>
<dbReference type="RefSeq" id="WP_130153968.1">
    <property type="nucleotide sequence ID" value="NZ_SCFB01000005.1"/>
</dbReference>
<dbReference type="GO" id="GO:0006261">
    <property type="term" value="P:DNA-templated DNA replication"/>
    <property type="evidence" value="ECO:0007669"/>
    <property type="project" value="TreeGrafter"/>
</dbReference>
<dbReference type="PANTHER" id="PTHR11669">
    <property type="entry name" value="REPLICATION FACTOR C / DNA POLYMERASE III GAMMA-TAU SUBUNIT"/>
    <property type="match status" value="1"/>
</dbReference>
<dbReference type="Pfam" id="PF12362">
    <property type="entry name" value="DUF3646"/>
    <property type="match status" value="1"/>
</dbReference>
<keyword evidence="6 11" id="KW-0547">Nucleotide-binding</keyword>
<dbReference type="EC" id="2.7.7.7" evidence="11"/>
<dbReference type="Pfam" id="PF22608">
    <property type="entry name" value="DNAX_ATPase_lid"/>
    <property type="match status" value="1"/>
</dbReference>
<evidence type="ECO:0000256" key="8">
    <source>
        <dbReference type="ARBA" id="ARBA00022840"/>
    </source>
</evidence>
<comment type="similarity">
    <text evidence="1 11">Belongs to the DnaX/STICHEL family.</text>
</comment>
<evidence type="ECO:0000313" key="14">
    <source>
        <dbReference type="Proteomes" id="UP000293550"/>
    </source>
</evidence>
<evidence type="ECO:0000256" key="3">
    <source>
        <dbReference type="ARBA" id="ARBA00022695"/>
    </source>
</evidence>
<comment type="catalytic activity">
    <reaction evidence="10 11">
        <text>DNA(n) + a 2'-deoxyribonucleoside 5'-triphosphate = DNA(n+1) + diphosphate</text>
        <dbReference type="Rhea" id="RHEA:22508"/>
        <dbReference type="Rhea" id="RHEA-COMP:17339"/>
        <dbReference type="Rhea" id="RHEA-COMP:17340"/>
        <dbReference type="ChEBI" id="CHEBI:33019"/>
        <dbReference type="ChEBI" id="CHEBI:61560"/>
        <dbReference type="ChEBI" id="CHEBI:173112"/>
        <dbReference type="EC" id="2.7.7.7"/>
    </reaction>
</comment>
<gene>
    <name evidence="11 13" type="primary">dnaX</name>
    <name evidence="13" type="ORF">EQU50_04575</name>
</gene>
<keyword evidence="9 11" id="KW-0239">DNA-directed DNA polymerase</keyword>
<evidence type="ECO:0000256" key="4">
    <source>
        <dbReference type="ARBA" id="ARBA00022705"/>
    </source>
</evidence>
<dbReference type="InterPro" id="IPR045085">
    <property type="entry name" value="HLD_clamp_pol_III_gamma_tau"/>
</dbReference>
<accession>A0A4Q7DMZ1</accession>
<dbReference type="GO" id="GO:0009360">
    <property type="term" value="C:DNA polymerase III complex"/>
    <property type="evidence" value="ECO:0007669"/>
    <property type="project" value="InterPro"/>
</dbReference>
<dbReference type="SUPFAM" id="SSF48019">
    <property type="entry name" value="post-AAA+ oligomerization domain-like"/>
    <property type="match status" value="1"/>
</dbReference>
<dbReference type="GO" id="GO:0003677">
    <property type="term" value="F:DNA binding"/>
    <property type="evidence" value="ECO:0007669"/>
    <property type="project" value="InterPro"/>
</dbReference>
<dbReference type="FunFam" id="3.40.50.300:FF:000014">
    <property type="entry name" value="DNA polymerase III subunit gamma/tau"/>
    <property type="match status" value="1"/>
</dbReference>
<keyword evidence="3 11" id="KW-0548">Nucleotidyltransferase</keyword>
<protein>
    <recommendedName>
        <fullName evidence="11">DNA polymerase III subunit gamma/tau</fullName>
        <ecNumber evidence="11">2.7.7.7</ecNumber>
    </recommendedName>
</protein>
<keyword evidence="8 11" id="KW-0067">ATP-binding</keyword>
<comment type="caution">
    <text evidence="13">The sequence shown here is derived from an EMBL/GenBank/DDBJ whole genome shotgun (WGS) entry which is preliminary data.</text>
</comment>
<dbReference type="InterPro" id="IPR012763">
    <property type="entry name" value="DNA_pol_III_sug/sutau_N"/>
</dbReference>
<organism evidence="13 14">
    <name type="scientific">Candidatus Finniella inopinata</name>
    <dbReference type="NCBI Taxonomy" id="1696036"/>
    <lineage>
        <taxon>Bacteria</taxon>
        <taxon>Pseudomonadati</taxon>
        <taxon>Pseudomonadota</taxon>
        <taxon>Alphaproteobacteria</taxon>
        <taxon>Holosporales</taxon>
        <taxon>Candidatus Paracaedibacteraceae</taxon>
        <taxon>Candidatus Finniella</taxon>
    </lineage>
</organism>
<evidence type="ECO:0000313" key="13">
    <source>
        <dbReference type="EMBL" id="RZI46216.1"/>
    </source>
</evidence>
<dbReference type="CDD" id="cd18137">
    <property type="entry name" value="HLD_clamp_pol_III_gamma_tau"/>
    <property type="match status" value="1"/>
</dbReference>
<dbReference type="InterPro" id="IPR008921">
    <property type="entry name" value="DNA_pol3_clamp-load_cplx_C"/>
</dbReference>
<dbReference type="NCBIfam" id="TIGR02397">
    <property type="entry name" value="dnaX_nterm"/>
    <property type="match status" value="1"/>
</dbReference>
<keyword evidence="2 11" id="KW-0808">Transferase</keyword>
<dbReference type="GO" id="GO:0005524">
    <property type="term" value="F:ATP binding"/>
    <property type="evidence" value="ECO:0007669"/>
    <property type="project" value="UniProtKB-KW"/>
</dbReference>
<dbReference type="GO" id="GO:0046872">
    <property type="term" value="F:metal ion binding"/>
    <property type="evidence" value="ECO:0007669"/>
    <property type="project" value="UniProtKB-KW"/>
</dbReference>
<evidence type="ECO:0000256" key="10">
    <source>
        <dbReference type="ARBA" id="ARBA00049244"/>
    </source>
</evidence>
<dbReference type="Gene3D" id="1.20.272.10">
    <property type="match status" value="1"/>
</dbReference>
<comment type="function">
    <text evidence="11">DNA polymerase III is a complex, multichain enzyme responsible for most of the replicative synthesis in bacteria. This DNA polymerase also exhibits 3' to 5' exonuclease activity.</text>
</comment>
<evidence type="ECO:0000256" key="7">
    <source>
        <dbReference type="ARBA" id="ARBA00022833"/>
    </source>
</evidence>
<evidence type="ECO:0000256" key="5">
    <source>
        <dbReference type="ARBA" id="ARBA00022723"/>
    </source>
</evidence>
<dbReference type="SMART" id="SM00382">
    <property type="entry name" value="AAA"/>
    <property type="match status" value="1"/>
</dbReference>
<dbReference type="InterPro" id="IPR022107">
    <property type="entry name" value="DNA_pol_III_gamma/tau_C"/>
</dbReference>
<evidence type="ECO:0000256" key="9">
    <source>
        <dbReference type="ARBA" id="ARBA00022932"/>
    </source>
</evidence>
<keyword evidence="14" id="KW-1185">Reference proteome</keyword>
<keyword evidence="4 11" id="KW-0235">DNA replication</keyword>
<evidence type="ECO:0000256" key="1">
    <source>
        <dbReference type="ARBA" id="ARBA00006360"/>
    </source>
</evidence>
<dbReference type="OrthoDB" id="9810148at2"/>
<dbReference type="CDD" id="cd00009">
    <property type="entry name" value="AAA"/>
    <property type="match status" value="1"/>
</dbReference>
<evidence type="ECO:0000256" key="6">
    <source>
        <dbReference type="ARBA" id="ARBA00022741"/>
    </source>
</evidence>
<reference evidence="13 14" key="1">
    <citation type="submission" date="2018-10" db="EMBL/GenBank/DDBJ databases">
        <title>An updated phylogeny of the Alphaproteobacteria reveals that the parasitic Rickettsiales and Holosporales have independent origins.</title>
        <authorList>
            <person name="Munoz-Gomez S.A."/>
            <person name="Hess S."/>
            <person name="Burger G."/>
            <person name="Lang B.F."/>
            <person name="Susko E."/>
            <person name="Slamovits C.H."/>
            <person name="Roger A.J."/>
        </authorList>
    </citation>
    <scope>NUCLEOTIDE SEQUENCE [LARGE SCALE GENOMIC DNA]</scope>
    <source>
        <strain evidence="13">HOLO01</strain>
    </source>
</reference>
<sequence>MIAGYRVLARKYRPTVLGDLVGQDLLVQTLGQAIHHNRLPHAFLLHGIRGVGKTTTARIMARVLNCLNNHTETGKSIDACGQCASCKSLTDDRHLDVIEIDAASRTGVDDVREIIDSSRYKAVTGQYKIFIIDEVHMLSKSAFNALLKTLEEPPPHVKFIFATTEIRKIPDTILSRCMRFDLKRIEPKLLVDYLKKIAGLEGFVLEEEAAFSLARAADGSMRDGLSLLDQAIALSFTDNRSDRISAQTVYNMLGLADRQRLFKLLGAVLEGQPDVTLQHTADLLHDGADAQLLLQDILDILYGLICLKTVPQFQKESFWSQADREAGSQLTAPLAVSTLLSLWQALLNALQEVKIAPVPSQALELALLRACYLSDLPPLENLIQSLKGGRSRDSTLPVTSQALHHLVGQAPVVAQTQHAINKPAVSLPTSFTDLAKLVSNAREPMLYTQLLHDVDCIQYQPGEMTLYVKPTVPATFLATLKQVLQTVTQHTWIIHLAKQPGQGSLEDQKKALQRQAYEEVLSHLNIQAIQNAFPGSTLEIIN</sequence>
<evidence type="ECO:0000259" key="12">
    <source>
        <dbReference type="SMART" id="SM00382"/>
    </source>
</evidence>
<dbReference type="InterPro" id="IPR003593">
    <property type="entry name" value="AAA+_ATPase"/>
</dbReference>
<name>A0A4Q7DMZ1_9PROT</name>
<keyword evidence="5" id="KW-0479">Metal-binding</keyword>
<keyword evidence="7" id="KW-0862">Zinc</keyword>
<comment type="subunit">
    <text evidence="11">DNA polymerase III contains a core (composed of alpha, epsilon and theta chains) that associates with a tau subunit. This core dimerizes to form the POLIII' complex. PolIII' associates with the gamma complex (composed of gamma, delta, delta', psi and chi chains) and with the beta chain to form the complete DNA polymerase III complex.</text>
</comment>
<dbReference type="InterPro" id="IPR022754">
    <property type="entry name" value="DNA_pol_III_gamma-3"/>
</dbReference>
<dbReference type="PANTHER" id="PTHR11669:SF0">
    <property type="entry name" value="PROTEIN STICHEL-LIKE 2"/>
    <property type="match status" value="1"/>
</dbReference>
<feature type="domain" description="AAA+ ATPase" evidence="12">
    <location>
        <begin position="39"/>
        <end position="186"/>
    </location>
</feature>
<dbReference type="Pfam" id="PF12169">
    <property type="entry name" value="DNA_pol3_gamma3"/>
    <property type="match status" value="1"/>
</dbReference>
<dbReference type="Proteomes" id="UP000293550">
    <property type="component" value="Unassembled WGS sequence"/>
</dbReference>